<dbReference type="EMBL" id="VFLP01000004">
    <property type="protein sequence ID" value="TRX97927.1"/>
    <property type="molecule type" value="Genomic_DNA"/>
</dbReference>
<name>A0A553ICJ7_9PEZI</name>
<protein>
    <submittedName>
        <fullName evidence="1">Uncharacterized protein</fullName>
    </submittedName>
</protein>
<proteinExistence type="predicted"/>
<reference evidence="2" key="1">
    <citation type="submission" date="2019-06" db="EMBL/GenBank/DDBJ databases">
        <title>Draft genome sequence of the griseofulvin-producing fungus Xylaria cubensis strain G536.</title>
        <authorList>
            <person name="Mead M.E."/>
            <person name="Raja H.A."/>
            <person name="Steenwyk J.L."/>
            <person name="Knowles S.L."/>
            <person name="Oberlies N.H."/>
            <person name="Rokas A."/>
        </authorList>
    </citation>
    <scope>NUCLEOTIDE SEQUENCE [LARGE SCALE GENOMIC DNA]</scope>
    <source>
        <strain evidence="2">G536</strain>
    </source>
</reference>
<keyword evidence="2" id="KW-1185">Reference proteome</keyword>
<evidence type="ECO:0000313" key="1">
    <source>
        <dbReference type="EMBL" id="TRX97927.1"/>
    </source>
</evidence>
<evidence type="ECO:0000313" key="2">
    <source>
        <dbReference type="Proteomes" id="UP000319160"/>
    </source>
</evidence>
<dbReference type="Proteomes" id="UP000319160">
    <property type="component" value="Unassembled WGS sequence"/>
</dbReference>
<organism evidence="1 2">
    <name type="scientific">Xylaria flabelliformis</name>
    <dbReference type="NCBI Taxonomy" id="2512241"/>
    <lineage>
        <taxon>Eukaryota</taxon>
        <taxon>Fungi</taxon>
        <taxon>Dikarya</taxon>
        <taxon>Ascomycota</taxon>
        <taxon>Pezizomycotina</taxon>
        <taxon>Sordariomycetes</taxon>
        <taxon>Xylariomycetidae</taxon>
        <taxon>Xylariales</taxon>
        <taxon>Xylariaceae</taxon>
        <taxon>Xylaria</taxon>
    </lineage>
</organism>
<comment type="caution">
    <text evidence="1">The sequence shown here is derived from an EMBL/GenBank/DDBJ whole genome shotgun (WGS) entry which is preliminary data.</text>
</comment>
<gene>
    <name evidence="1" type="ORF">FHL15_001137</name>
</gene>
<dbReference type="STRING" id="2512241.A0A553ICJ7"/>
<accession>A0A553ICJ7</accession>
<sequence length="156" mass="17023">MPAPLPPPQPTFWSIPQYDAVPFLPGRNFQQSISCKTTYPSCPAQSPAFLPGVPDLIQNLELRLGAMESNSIARLINTGVIDRDALLTPLHKITTNTTIVGFPRTKAALNELDEVEVTLDIILEEIGHLVKGDVRAKKDRLAVLTGATNIRELASK</sequence>
<dbReference type="OrthoDB" id="5413892at2759"/>
<dbReference type="AlphaFoldDB" id="A0A553ICJ7"/>